<protein>
    <submittedName>
        <fullName evidence="1">Uncharacterized protein</fullName>
    </submittedName>
</protein>
<reference evidence="2" key="1">
    <citation type="submission" date="2013-06" db="EMBL/GenBank/DDBJ databases">
        <authorList>
            <person name="Zhao Q."/>
        </authorList>
    </citation>
    <scope>NUCLEOTIDE SEQUENCE</scope>
    <source>
        <strain evidence="2">cv. W1943</strain>
    </source>
</reference>
<dbReference type="AlphaFoldDB" id="A0A0E0RAK6"/>
<evidence type="ECO:0000313" key="2">
    <source>
        <dbReference type="Proteomes" id="UP000008022"/>
    </source>
</evidence>
<evidence type="ECO:0000313" key="1">
    <source>
        <dbReference type="EnsemblPlants" id="ORUFI11G20350.1"/>
    </source>
</evidence>
<dbReference type="HOGENOM" id="CLU_1689570_0_0_1"/>
<reference evidence="1" key="2">
    <citation type="submission" date="2015-06" db="UniProtKB">
        <authorList>
            <consortium name="EnsemblPlants"/>
        </authorList>
    </citation>
    <scope>IDENTIFICATION</scope>
</reference>
<dbReference type="Proteomes" id="UP000008022">
    <property type="component" value="Unassembled WGS sequence"/>
</dbReference>
<keyword evidence="2" id="KW-1185">Reference proteome</keyword>
<sequence>MVGGTKERERMQLLSRVGKVTQNRRGDGADEMGPPGGMPVACMHAGELTPGITAHRGNRSDWKALGTAAWTSSVHQGILGFFCPPNFQLKGEEPTRKSLDDSFRSRPANLHASLILYQNAYVLTIQSSYAFDVFLRTVMNMNMHVKCKACPNVVTS</sequence>
<organism evidence="1 2">
    <name type="scientific">Oryza rufipogon</name>
    <name type="common">Brownbeard rice</name>
    <name type="synonym">Asian wild rice</name>
    <dbReference type="NCBI Taxonomy" id="4529"/>
    <lineage>
        <taxon>Eukaryota</taxon>
        <taxon>Viridiplantae</taxon>
        <taxon>Streptophyta</taxon>
        <taxon>Embryophyta</taxon>
        <taxon>Tracheophyta</taxon>
        <taxon>Spermatophyta</taxon>
        <taxon>Magnoliopsida</taxon>
        <taxon>Liliopsida</taxon>
        <taxon>Poales</taxon>
        <taxon>Poaceae</taxon>
        <taxon>BOP clade</taxon>
        <taxon>Oryzoideae</taxon>
        <taxon>Oryzeae</taxon>
        <taxon>Oryzinae</taxon>
        <taxon>Oryza</taxon>
    </lineage>
</organism>
<dbReference type="EnsemblPlants" id="ORUFI11G20350.1">
    <property type="protein sequence ID" value="ORUFI11G20350.1"/>
    <property type="gene ID" value="ORUFI11G20350"/>
</dbReference>
<proteinExistence type="predicted"/>
<accession>A0A0E0RAK6</accession>
<dbReference type="Gramene" id="ORUFI11G20350.1">
    <property type="protein sequence ID" value="ORUFI11G20350.1"/>
    <property type="gene ID" value="ORUFI11G20350"/>
</dbReference>
<name>A0A0E0RAK6_ORYRU</name>